<reference evidence="11 12" key="1">
    <citation type="submission" date="2021-01" db="EMBL/GenBank/DDBJ databases">
        <title>Whole genome shotgun sequence of Asanoa iriomotensis NBRC 100142.</title>
        <authorList>
            <person name="Komaki H."/>
            <person name="Tamura T."/>
        </authorList>
    </citation>
    <scope>NUCLEOTIDE SEQUENCE [LARGE SCALE GENOMIC DNA]</scope>
    <source>
        <strain evidence="11 12">NBRC 100142</strain>
    </source>
</reference>
<dbReference type="Gene3D" id="3.30.565.10">
    <property type="entry name" value="Histidine kinase-like ATPase, C-terminal domain"/>
    <property type="match status" value="1"/>
</dbReference>
<keyword evidence="9" id="KW-0812">Transmembrane</keyword>
<name>A0ABQ4BVW5_9ACTN</name>
<keyword evidence="5" id="KW-0547">Nucleotide-binding</keyword>
<dbReference type="SUPFAM" id="SSF55874">
    <property type="entry name" value="ATPase domain of HSP90 chaperone/DNA topoisomerase II/histidine kinase"/>
    <property type="match status" value="1"/>
</dbReference>
<sequence>MQVVPLSMVYSRWPVGQDYWSGGDRAASYPRGMPTHPFHAPRWLLPAELAGLSVDEPRRRRTVRDWAADTALFLVALSFMVVNAEEKPYYAGTVPEWFHTVDPFVTLAACLALWLRRRHPVAVAGFVFVAYLIGDSASGAALVAVLTVAVHRGWLVSVPVALAFLVPSLWFSFANPPPGVPWQAMSAIVFLMFVVPLVWGMAVRSRRQVVAGLRRDAEWTARDHEHRLADARRAERARIAREMHDTLAHRISLISVHAGALAYRTAQAEAGAGRPLEAGDVGAAIDVIHGNARRALVELGDVLEVLRAGEEEPAGPQPRIADIDRLVADAEAVGQRVSMTVECEPTETLRAAVQRTVYRTVQEGLTNARKHAPGAKVEVRVAGAPGEGVVATVSNPLAPGSAPGNAIPGAGVGLAGLAERVALDGGTLEHGAERGCFRLVTRLPWPA</sequence>
<evidence type="ECO:0000313" key="12">
    <source>
        <dbReference type="Proteomes" id="UP000624325"/>
    </source>
</evidence>
<keyword evidence="9" id="KW-0472">Membrane</keyword>
<evidence type="ECO:0000256" key="8">
    <source>
        <dbReference type="ARBA" id="ARBA00023012"/>
    </source>
</evidence>
<protein>
    <recommendedName>
        <fullName evidence="2">histidine kinase</fullName>
        <ecNumber evidence="2">2.7.13.3</ecNumber>
    </recommendedName>
</protein>
<keyword evidence="9" id="KW-1133">Transmembrane helix</keyword>
<gene>
    <name evidence="11" type="ORF">Air01nite_07760</name>
</gene>
<evidence type="ECO:0000313" key="11">
    <source>
        <dbReference type="EMBL" id="GIF54681.1"/>
    </source>
</evidence>
<evidence type="ECO:0000256" key="6">
    <source>
        <dbReference type="ARBA" id="ARBA00022777"/>
    </source>
</evidence>
<dbReference type="CDD" id="cd16917">
    <property type="entry name" value="HATPase_UhpB-NarQ-NarX-like"/>
    <property type="match status" value="1"/>
</dbReference>
<feature type="transmembrane region" description="Helical" evidence="9">
    <location>
        <begin position="154"/>
        <end position="173"/>
    </location>
</feature>
<dbReference type="EMBL" id="BONC01000003">
    <property type="protein sequence ID" value="GIF54681.1"/>
    <property type="molecule type" value="Genomic_DNA"/>
</dbReference>
<keyword evidence="6 11" id="KW-0418">Kinase</keyword>
<evidence type="ECO:0000256" key="7">
    <source>
        <dbReference type="ARBA" id="ARBA00022840"/>
    </source>
</evidence>
<organism evidence="11 12">
    <name type="scientific">Asanoa iriomotensis</name>
    <dbReference type="NCBI Taxonomy" id="234613"/>
    <lineage>
        <taxon>Bacteria</taxon>
        <taxon>Bacillati</taxon>
        <taxon>Actinomycetota</taxon>
        <taxon>Actinomycetes</taxon>
        <taxon>Micromonosporales</taxon>
        <taxon>Micromonosporaceae</taxon>
        <taxon>Asanoa</taxon>
    </lineage>
</organism>
<accession>A0ABQ4BVW5</accession>
<evidence type="ECO:0000259" key="10">
    <source>
        <dbReference type="Pfam" id="PF07730"/>
    </source>
</evidence>
<evidence type="ECO:0000256" key="4">
    <source>
        <dbReference type="ARBA" id="ARBA00022679"/>
    </source>
</evidence>
<evidence type="ECO:0000256" key="5">
    <source>
        <dbReference type="ARBA" id="ARBA00022741"/>
    </source>
</evidence>
<keyword evidence="12" id="KW-1185">Reference proteome</keyword>
<feature type="domain" description="Signal transduction histidine kinase subgroup 3 dimerisation and phosphoacceptor" evidence="10">
    <location>
        <begin position="235"/>
        <end position="309"/>
    </location>
</feature>
<keyword evidence="3" id="KW-0597">Phosphoprotein</keyword>
<dbReference type="PANTHER" id="PTHR24421">
    <property type="entry name" value="NITRATE/NITRITE SENSOR PROTEIN NARX-RELATED"/>
    <property type="match status" value="1"/>
</dbReference>
<dbReference type="GO" id="GO:0016301">
    <property type="term" value="F:kinase activity"/>
    <property type="evidence" value="ECO:0007669"/>
    <property type="project" value="UniProtKB-KW"/>
</dbReference>
<keyword evidence="7" id="KW-0067">ATP-binding</keyword>
<evidence type="ECO:0000256" key="3">
    <source>
        <dbReference type="ARBA" id="ARBA00022553"/>
    </source>
</evidence>
<dbReference type="InterPro" id="IPR036890">
    <property type="entry name" value="HATPase_C_sf"/>
</dbReference>
<feature type="transmembrane region" description="Helical" evidence="9">
    <location>
        <begin position="180"/>
        <end position="199"/>
    </location>
</feature>
<proteinExistence type="predicted"/>
<dbReference type="PANTHER" id="PTHR24421:SF10">
    <property type="entry name" value="NITRATE_NITRITE SENSOR PROTEIN NARQ"/>
    <property type="match status" value="1"/>
</dbReference>
<dbReference type="Gene3D" id="1.20.5.1930">
    <property type="match status" value="1"/>
</dbReference>
<dbReference type="InterPro" id="IPR011712">
    <property type="entry name" value="Sig_transdc_His_kin_sub3_dim/P"/>
</dbReference>
<evidence type="ECO:0000256" key="1">
    <source>
        <dbReference type="ARBA" id="ARBA00000085"/>
    </source>
</evidence>
<comment type="catalytic activity">
    <reaction evidence="1">
        <text>ATP + protein L-histidine = ADP + protein N-phospho-L-histidine.</text>
        <dbReference type="EC" id="2.7.13.3"/>
    </reaction>
</comment>
<dbReference type="EC" id="2.7.13.3" evidence="2"/>
<evidence type="ECO:0000256" key="2">
    <source>
        <dbReference type="ARBA" id="ARBA00012438"/>
    </source>
</evidence>
<keyword evidence="4" id="KW-0808">Transferase</keyword>
<dbReference type="Pfam" id="PF07730">
    <property type="entry name" value="HisKA_3"/>
    <property type="match status" value="1"/>
</dbReference>
<comment type="caution">
    <text evidence="11">The sequence shown here is derived from an EMBL/GenBank/DDBJ whole genome shotgun (WGS) entry which is preliminary data.</text>
</comment>
<dbReference type="InterPro" id="IPR050482">
    <property type="entry name" value="Sensor_HK_TwoCompSys"/>
</dbReference>
<evidence type="ECO:0000256" key="9">
    <source>
        <dbReference type="SAM" id="Phobius"/>
    </source>
</evidence>
<keyword evidence="8" id="KW-0902">Two-component regulatory system</keyword>
<feature type="transmembrane region" description="Helical" evidence="9">
    <location>
        <begin position="122"/>
        <end position="148"/>
    </location>
</feature>
<dbReference type="Proteomes" id="UP000624325">
    <property type="component" value="Unassembled WGS sequence"/>
</dbReference>